<sequence length="429" mass="48023">MAGVLSGMVFGFDGGGGALKSMGYVYRVARARAESYELSEVKRAVDALFFQLGYHPHNPLGHIITPGMTVFIKPNWVASRWRESCPHKDTLYSVITHPNLVEVIADYAAVALEGRGKIIIGDNPSIDADFNELMQVLNLEHLKSKYNVPCEILDLRPLICRDLNYYGQKNKMAAGPGDPLGQETINLGRRSLLYSVNPLLFRGVFKQRKETIKAHTKDNQLYGFSKSIYDADVYISLPKMKTHHKVGVTLNLKGLVGAITEKNHLVHWRVGFPSMGGDEYPDFKSWVRGSLAKVKERGAWSGNDTIWRMVVDLYHGMEMKKRGYFTVVDGIIGGEGKGPFCVHSKPSGMLVAGESLLAVDLATVKLMGLNPRRIPYLNYFLEHEIALDEIEVSDEAKHMLTADQITGKQLDYHPSEGWKELREDGQWLS</sequence>
<dbReference type="EMBL" id="VUMD01000003">
    <property type="protein sequence ID" value="MSS35743.1"/>
    <property type="molecule type" value="Genomic_DNA"/>
</dbReference>
<gene>
    <name evidence="2" type="ORF">FYJ39_03890</name>
</gene>
<protein>
    <submittedName>
        <fullName evidence="2">DUF362 domain-containing protein</fullName>
    </submittedName>
</protein>
<evidence type="ECO:0000313" key="2">
    <source>
        <dbReference type="EMBL" id="MSS35743.1"/>
    </source>
</evidence>
<accession>A0A7X2NK11</accession>
<organism evidence="2 3">
    <name type="scientific">Clostridium porci</name>
    <dbReference type="NCBI Taxonomy" id="2605778"/>
    <lineage>
        <taxon>Bacteria</taxon>
        <taxon>Bacillati</taxon>
        <taxon>Bacillota</taxon>
        <taxon>Clostridia</taxon>
        <taxon>Eubacteriales</taxon>
        <taxon>Clostridiaceae</taxon>
        <taxon>Clostridium</taxon>
    </lineage>
</organism>
<evidence type="ECO:0000313" key="3">
    <source>
        <dbReference type="Proteomes" id="UP000429958"/>
    </source>
</evidence>
<keyword evidence="3" id="KW-1185">Reference proteome</keyword>
<reference evidence="2 3" key="1">
    <citation type="submission" date="2019-08" db="EMBL/GenBank/DDBJ databases">
        <title>In-depth cultivation of the pig gut microbiome towards novel bacterial diversity and tailored functional studies.</title>
        <authorList>
            <person name="Wylensek D."/>
            <person name="Hitch T.C.A."/>
            <person name="Clavel T."/>
        </authorList>
    </citation>
    <scope>NUCLEOTIDE SEQUENCE [LARGE SCALE GENOMIC DNA]</scope>
    <source>
        <strain evidence="2 3">WCA-389-WT-23D1</strain>
    </source>
</reference>
<dbReference type="InterPro" id="IPR007160">
    <property type="entry name" value="DUF362"/>
</dbReference>
<dbReference type="Proteomes" id="UP000429958">
    <property type="component" value="Unassembled WGS sequence"/>
</dbReference>
<feature type="domain" description="DUF362" evidence="1">
    <location>
        <begin position="219"/>
        <end position="364"/>
    </location>
</feature>
<proteinExistence type="predicted"/>
<name>A0A7X2NK11_9CLOT</name>
<comment type="caution">
    <text evidence="2">The sequence shown here is derived from an EMBL/GenBank/DDBJ whole genome shotgun (WGS) entry which is preliminary data.</text>
</comment>
<dbReference type="AlphaFoldDB" id="A0A7X2NK11"/>
<dbReference type="Pfam" id="PF04015">
    <property type="entry name" value="DUF362"/>
    <property type="match status" value="1"/>
</dbReference>
<evidence type="ECO:0000259" key="1">
    <source>
        <dbReference type="Pfam" id="PF04015"/>
    </source>
</evidence>